<feature type="transmembrane region" description="Helical" evidence="1">
    <location>
        <begin position="85"/>
        <end position="101"/>
    </location>
</feature>
<keyword evidence="1" id="KW-0472">Membrane</keyword>
<evidence type="ECO:0000313" key="3">
    <source>
        <dbReference type="Proteomes" id="UP000187550"/>
    </source>
</evidence>
<dbReference type="STRING" id="550447.SAMN05428946_1460"/>
<dbReference type="Pfam" id="PF11117">
    <property type="entry name" value="DUF2626"/>
    <property type="match status" value="1"/>
</dbReference>
<feature type="transmembrane region" description="Helical" evidence="1">
    <location>
        <begin position="61"/>
        <end position="79"/>
    </location>
</feature>
<keyword evidence="3" id="KW-1185">Reference proteome</keyword>
<dbReference type="AlphaFoldDB" id="A0A1U7PQ21"/>
<gene>
    <name evidence="2" type="ORF">SAMN05428946_1460</name>
</gene>
<dbReference type="InterPro" id="IPR020254">
    <property type="entry name" value="DUF2626"/>
</dbReference>
<dbReference type="EMBL" id="FTPL01000002">
    <property type="protein sequence ID" value="SIT81999.1"/>
    <property type="molecule type" value="Genomic_DNA"/>
</dbReference>
<protein>
    <submittedName>
        <fullName evidence="2">Uncharacterized protein</fullName>
    </submittedName>
</protein>
<organism evidence="2 3">
    <name type="scientific">Edaphobacillus lindanitolerans</name>
    <dbReference type="NCBI Taxonomy" id="550447"/>
    <lineage>
        <taxon>Bacteria</taxon>
        <taxon>Bacillati</taxon>
        <taxon>Bacillota</taxon>
        <taxon>Bacilli</taxon>
        <taxon>Bacillales</taxon>
        <taxon>Bacillaceae</taxon>
        <taxon>Edaphobacillus</taxon>
    </lineage>
</organism>
<reference evidence="3" key="1">
    <citation type="submission" date="2017-01" db="EMBL/GenBank/DDBJ databases">
        <authorList>
            <person name="Varghese N."/>
            <person name="Submissions S."/>
        </authorList>
    </citation>
    <scope>NUCLEOTIDE SEQUENCE [LARGE SCALE GENOMIC DNA]</scope>
    <source>
        <strain evidence="3">MNA4</strain>
    </source>
</reference>
<proteinExistence type="predicted"/>
<evidence type="ECO:0000313" key="2">
    <source>
        <dbReference type="EMBL" id="SIT81999.1"/>
    </source>
</evidence>
<evidence type="ECO:0000256" key="1">
    <source>
        <dbReference type="SAM" id="Phobius"/>
    </source>
</evidence>
<keyword evidence="1" id="KW-0812">Transmembrane</keyword>
<name>A0A1U7PQ21_9BACI</name>
<dbReference type="Proteomes" id="UP000187550">
    <property type="component" value="Unassembled WGS sequence"/>
</dbReference>
<keyword evidence="1" id="KW-1133">Transmembrane helix</keyword>
<feature type="transmembrane region" description="Helical" evidence="1">
    <location>
        <begin position="108"/>
        <end position="127"/>
    </location>
</feature>
<sequence length="137" mass="15671">MPNLKFGIRNGPKIGFPNFKGSHSFVTKTERIQFAPRGENRYNEQEIIAPLIKEGTRVDNMYKLMGFWTGIFAVMFYVGGMMTPSLLMLASTGFFILLGYMNLTERMYMYILGAYLMVFMVGFSYYTNFIHVPGAGH</sequence>
<accession>A0A1U7PQ21</accession>